<dbReference type="InterPro" id="IPR045864">
    <property type="entry name" value="aa-tRNA-synth_II/BPL/LPL"/>
</dbReference>
<organism evidence="13 14">
    <name type="scientific">Extensimonas vulgaris</name>
    <dbReference type="NCBI Taxonomy" id="1031594"/>
    <lineage>
        <taxon>Bacteria</taxon>
        <taxon>Pseudomonadati</taxon>
        <taxon>Pseudomonadota</taxon>
        <taxon>Betaproteobacteria</taxon>
        <taxon>Burkholderiales</taxon>
        <taxon>Comamonadaceae</taxon>
        <taxon>Extensimonas</taxon>
    </lineage>
</organism>
<feature type="binding site" evidence="9">
    <location>
        <position position="445"/>
    </location>
    <ligand>
        <name>Mg(2+)</name>
        <dbReference type="ChEBI" id="CHEBI:18420"/>
        <label>2</label>
    </ligand>
</feature>
<dbReference type="Proteomes" id="UP000252174">
    <property type="component" value="Unassembled WGS sequence"/>
</dbReference>
<evidence type="ECO:0000313" key="13">
    <source>
        <dbReference type="EMBL" id="RCX11647.1"/>
    </source>
</evidence>
<dbReference type="HAMAP" id="MF_00252">
    <property type="entry name" value="Lys_tRNA_synth_class2"/>
    <property type="match status" value="1"/>
</dbReference>
<gene>
    <name evidence="9" type="primary">lysS</name>
    <name evidence="13" type="ORF">DFR45_101174</name>
</gene>
<dbReference type="PANTHER" id="PTHR42918:SF15">
    <property type="entry name" value="LYSINE--TRNA LIGASE, CHLOROPLASTIC_MITOCHONDRIAL"/>
    <property type="match status" value="1"/>
</dbReference>
<evidence type="ECO:0000259" key="12">
    <source>
        <dbReference type="PROSITE" id="PS50862"/>
    </source>
</evidence>
<dbReference type="InterPro" id="IPR004364">
    <property type="entry name" value="Aa-tRNA-synt_II"/>
</dbReference>
<dbReference type="NCBIfam" id="NF001756">
    <property type="entry name" value="PRK00484.1"/>
    <property type="match status" value="1"/>
</dbReference>
<dbReference type="PANTHER" id="PTHR42918">
    <property type="entry name" value="LYSYL-TRNA SYNTHETASE"/>
    <property type="match status" value="1"/>
</dbReference>
<dbReference type="SUPFAM" id="SSF50249">
    <property type="entry name" value="Nucleic acid-binding proteins"/>
    <property type="match status" value="1"/>
</dbReference>
<comment type="similarity">
    <text evidence="1 9">Belongs to the class-II aminoacyl-tRNA synthetase family.</text>
</comment>
<dbReference type="EMBL" id="QPJU01000001">
    <property type="protein sequence ID" value="RCX11647.1"/>
    <property type="molecule type" value="Genomic_DNA"/>
</dbReference>
<dbReference type="GO" id="GO:0005829">
    <property type="term" value="C:cytosol"/>
    <property type="evidence" value="ECO:0007669"/>
    <property type="project" value="TreeGrafter"/>
</dbReference>
<keyword evidence="3 9" id="KW-0479">Metal-binding</keyword>
<evidence type="ECO:0000256" key="8">
    <source>
        <dbReference type="ARBA" id="ARBA00048573"/>
    </source>
</evidence>
<dbReference type="InterPro" id="IPR012340">
    <property type="entry name" value="NA-bd_OB-fold"/>
</dbReference>
<dbReference type="SUPFAM" id="SSF55681">
    <property type="entry name" value="Class II aaRS and biotin synthetases"/>
    <property type="match status" value="1"/>
</dbReference>
<keyword evidence="7 9" id="KW-0030">Aminoacyl-tRNA synthetase</keyword>
<comment type="caution">
    <text evidence="13">The sequence shown here is derived from an EMBL/GenBank/DDBJ whole genome shotgun (WGS) entry which is preliminary data.</text>
</comment>
<dbReference type="Pfam" id="PF01336">
    <property type="entry name" value="tRNA_anti-codon"/>
    <property type="match status" value="1"/>
</dbReference>
<dbReference type="CDD" id="cd00775">
    <property type="entry name" value="LysRS_core"/>
    <property type="match status" value="1"/>
</dbReference>
<comment type="subcellular location">
    <subcellularLocation>
        <location evidence="9">Cytoplasm</location>
    </subcellularLocation>
</comment>
<comment type="catalytic activity">
    <reaction evidence="8 9 10">
        <text>tRNA(Lys) + L-lysine + ATP = L-lysyl-tRNA(Lys) + AMP + diphosphate</text>
        <dbReference type="Rhea" id="RHEA:20792"/>
        <dbReference type="Rhea" id="RHEA-COMP:9696"/>
        <dbReference type="Rhea" id="RHEA-COMP:9697"/>
        <dbReference type="ChEBI" id="CHEBI:30616"/>
        <dbReference type="ChEBI" id="CHEBI:32551"/>
        <dbReference type="ChEBI" id="CHEBI:33019"/>
        <dbReference type="ChEBI" id="CHEBI:78442"/>
        <dbReference type="ChEBI" id="CHEBI:78529"/>
        <dbReference type="ChEBI" id="CHEBI:456215"/>
        <dbReference type="EC" id="6.1.1.6"/>
    </reaction>
</comment>
<protein>
    <recommendedName>
        <fullName evidence="9">Lysine--tRNA ligase</fullName>
        <ecNumber evidence="9">6.1.1.6</ecNumber>
    </recommendedName>
    <alternativeName>
        <fullName evidence="9">Lysyl-tRNA synthetase</fullName>
        <shortName evidence="9">LysRS</shortName>
    </alternativeName>
</protein>
<dbReference type="Gene3D" id="2.40.50.140">
    <property type="entry name" value="Nucleic acid-binding proteins"/>
    <property type="match status" value="1"/>
</dbReference>
<comment type="cofactor">
    <cofactor evidence="9 10">
        <name>Mg(2+)</name>
        <dbReference type="ChEBI" id="CHEBI:18420"/>
    </cofactor>
    <text evidence="9 10">Binds 3 Mg(2+) ions per subunit.</text>
</comment>
<feature type="domain" description="Aminoacyl-transfer RNA synthetases class-II family profile" evidence="12">
    <location>
        <begin position="215"/>
        <end position="522"/>
    </location>
</feature>
<dbReference type="AlphaFoldDB" id="A0A369ATT7"/>
<keyword evidence="9 10" id="KW-0460">Magnesium</keyword>
<comment type="subunit">
    <text evidence="9">Homodimer.</text>
</comment>
<dbReference type="InterPro" id="IPR018149">
    <property type="entry name" value="Lys-tRNA-synth_II_C"/>
</dbReference>
<keyword evidence="6 9" id="KW-0648">Protein biosynthesis</keyword>
<evidence type="ECO:0000256" key="2">
    <source>
        <dbReference type="ARBA" id="ARBA00022598"/>
    </source>
</evidence>
<dbReference type="Pfam" id="PF00152">
    <property type="entry name" value="tRNA-synt_2"/>
    <property type="match status" value="1"/>
</dbReference>
<dbReference type="PRINTS" id="PR00982">
    <property type="entry name" value="TRNASYNTHLYS"/>
</dbReference>
<dbReference type="GO" id="GO:0004824">
    <property type="term" value="F:lysine-tRNA ligase activity"/>
    <property type="evidence" value="ECO:0007669"/>
    <property type="project" value="UniProtKB-UniRule"/>
</dbReference>
<keyword evidence="14" id="KW-1185">Reference proteome</keyword>
<evidence type="ECO:0000256" key="10">
    <source>
        <dbReference type="RuleBase" id="RU000336"/>
    </source>
</evidence>
<feature type="region of interest" description="Disordered" evidence="11">
    <location>
        <begin position="1"/>
        <end position="27"/>
    </location>
</feature>
<evidence type="ECO:0000256" key="3">
    <source>
        <dbReference type="ARBA" id="ARBA00022723"/>
    </source>
</evidence>
<evidence type="ECO:0000256" key="1">
    <source>
        <dbReference type="ARBA" id="ARBA00008226"/>
    </source>
</evidence>
<evidence type="ECO:0000256" key="9">
    <source>
        <dbReference type="HAMAP-Rule" id="MF_00252"/>
    </source>
</evidence>
<accession>A0A369ATT7</accession>
<dbReference type="GO" id="GO:0000287">
    <property type="term" value="F:magnesium ion binding"/>
    <property type="evidence" value="ECO:0007669"/>
    <property type="project" value="UniProtKB-UniRule"/>
</dbReference>
<keyword evidence="2 9" id="KW-0436">Ligase</keyword>
<evidence type="ECO:0000256" key="7">
    <source>
        <dbReference type="ARBA" id="ARBA00023146"/>
    </source>
</evidence>
<dbReference type="NCBIfam" id="TIGR00499">
    <property type="entry name" value="lysS_bact"/>
    <property type="match status" value="1"/>
</dbReference>
<dbReference type="EC" id="6.1.1.6" evidence="9"/>
<proteinExistence type="inferred from homology"/>
<sequence length="528" mass="59408">MPAMNKPAAPAPQSPASSPAPQDENQLIAERREKLRALRQQQAAGGPVAFPNDFKPTHHAAELHAAHGETPAELLEGSPIAVSVAGRMMLKRVMGKASFATLQDGSLSEVGEGGGRIQLYITRDAVGDELYAAFKHWDLGDILGAEGTLFKTKTGELSVKVSNLRLLTKSLRPLPDKFHGMTDQEQKYRQRYVDLITDEHARRRFVARSKAVAGIREFMVQHGFLEVETPMLHPIPGGANARPFVTHHNALEQDMYLRIAPELYLKRLLVGGFERVFEINRNFRNEGISVRHNPEFTMMEFYAAYWNYRDLMDFTEQLIRDAALKAVGKLQLYYQGRAVDLAQPFARLTIREAIFQHTEAGAHVDDPAWLISALKRLGRSEEKDRLSSRSLASLQVLYFEEAVEDKLWQPTFIMEHPTEISPLARANDLRPEVTERFELYITGREFGNGFSELNDAEEQAARFHAQVAAKNSGDDEAMYFDHDFVRALEYGMPPAGGCGIGIDRFMMLLTDSPSIRDVILFPALRRES</sequence>
<dbReference type="GO" id="GO:0000049">
    <property type="term" value="F:tRNA binding"/>
    <property type="evidence" value="ECO:0007669"/>
    <property type="project" value="TreeGrafter"/>
</dbReference>
<dbReference type="InterPro" id="IPR004365">
    <property type="entry name" value="NA-bd_OB_tRNA"/>
</dbReference>
<dbReference type="PROSITE" id="PS50862">
    <property type="entry name" value="AA_TRNA_LIGASE_II"/>
    <property type="match status" value="1"/>
</dbReference>
<dbReference type="InterPro" id="IPR044136">
    <property type="entry name" value="Lys-tRNA-ligase_II_N"/>
</dbReference>
<dbReference type="InterPro" id="IPR002313">
    <property type="entry name" value="Lys-tRNA-ligase_II"/>
</dbReference>
<reference evidence="13 14" key="1">
    <citation type="submission" date="2018-07" db="EMBL/GenBank/DDBJ databases">
        <title>Genomic Encyclopedia of Type Strains, Phase IV (KMG-IV): sequencing the most valuable type-strain genomes for metagenomic binning, comparative biology and taxonomic classification.</title>
        <authorList>
            <person name="Goeker M."/>
        </authorList>
    </citation>
    <scope>NUCLEOTIDE SEQUENCE [LARGE SCALE GENOMIC DNA]</scope>
    <source>
        <strain evidence="13 14">DSM 100911</strain>
    </source>
</reference>
<evidence type="ECO:0000256" key="11">
    <source>
        <dbReference type="SAM" id="MobiDB-lite"/>
    </source>
</evidence>
<dbReference type="Gene3D" id="3.30.930.10">
    <property type="entry name" value="Bira Bifunctional Protein, Domain 2"/>
    <property type="match status" value="1"/>
</dbReference>
<keyword evidence="5 9" id="KW-0067">ATP-binding</keyword>
<evidence type="ECO:0000256" key="6">
    <source>
        <dbReference type="ARBA" id="ARBA00022917"/>
    </source>
</evidence>
<evidence type="ECO:0000313" key="14">
    <source>
        <dbReference type="Proteomes" id="UP000252174"/>
    </source>
</evidence>
<dbReference type="InterPro" id="IPR006195">
    <property type="entry name" value="aa-tRNA-synth_II"/>
</dbReference>
<dbReference type="GO" id="GO:0006430">
    <property type="term" value="P:lysyl-tRNA aminoacylation"/>
    <property type="evidence" value="ECO:0007669"/>
    <property type="project" value="UniProtKB-UniRule"/>
</dbReference>
<dbReference type="CDD" id="cd04322">
    <property type="entry name" value="LysRS_N"/>
    <property type="match status" value="1"/>
</dbReference>
<evidence type="ECO:0000256" key="4">
    <source>
        <dbReference type="ARBA" id="ARBA00022741"/>
    </source>
</evidence>
<keyword evidence="9" id="KW-0963">Cytoplasm</keyword>
<name>A0A369ATT7_9BURK</name>
<feature type="binding site" evidence="9">
    <location>
        <position position="445"/>
    </location>
    <ligand>
        <name>Mg(2+)</name>
        <dbReference type="ChEBI" id="CHEBI:18420"/>
        <label>1</label>
    </ligand>
</feature>
<dbReference type="FunFam" id="2.40.50.140:FF:000024">
    <property type="entry name" value="Lysine--tRNA ligase"/>
    <property type="match status" value="1"/>
</dbReference>
<feature type="binding site" evidence="9">
    <location>
        <position position="438"/>
    </location>
    <ligand>
        <name>Mg(2+)</name>
        <dbReference type="ChEBI" id="CHEBI:18420"/>
        <label>1</label>
    </ligand>
</feature>
<dbReference type="GO" id="GO:0005524">
    <property type="term" value="F:ATP binding"/>
    <property type="evidence" value="ECO:0007669"/>
    <property type="project" value="UniProtKB-UniRule"/>
</dbReference>
<keyword evidence="4 9" id="KW-0547">Nucleotide-binding</keyword>
<evidence type="ECO:0000256" key="5">
    <source>
        <dbReference type="ARBA" id="ARBA00022840"/>
    </source>
</evidence>